<evidence type="ECO:0000256" key="6">
    <source>
        <dbReference type="ARBA" id="ARBA00031113"/>
    </source>
</evidence>
<dbReference type="Proteomes" id="UP001600888">
    <property type="component" value="Unassembled WGS sequence"/>
</dbReference>
<sequence>MFRPRYMADCVKIEAPRLSPRRTLLHKTGWPGLREEKKKRKGKKRIAPNAHAQFPSPQAHDTMKTARRAFTCLRCRISQSQSQLQSQQHLRTQARAQLHDNTHPGRPFHASSRLRSEQTLAAGRPTIAPKPTVDIKHIRQNPGLYEHTCLERNYKAQASYPARIVALHDEWQARQRDGRALRERSNLVRRHIANPASVSPDEDQGAASRDELLDEARRLKQQLATIEQDEDRLQAEIQALALALPNLTGDHAPRGDRPAVLSYINDHPEPHPSSSDRVWRSHVHIGSELGILDFAGAATSSGWGWYYLLGDGAQLEHALVSYALDTARRYGWAQVSPPSVVYSHIAAACGFQPRDQHGETQVYTLSQTPRDREKGRPELSLAATAEIPLAGMRADSVMDESDLPSRRAAVSRCYRAEAGARGADTKGLYRVHEFTKVELFAWTPPDPDAAAEVFDEMLDMQTEILGSLGLHCRILEMPTADLGASAARKNDIEAWFPSRARRDTSAAKAKQVAAESADGAQGQQEEGWGEVTSASICTDYQTRRLATRVRIGGSSGKMTYPWTVNGTALAVPRVLAAILETGWDEGSMAVAIPEVLRPWMDGKETISPKTRTR</sequence>
<dbReference type="PANTHER" id="PTHR11778">
    <property type="entry name" value="SERYL-TRNA SYNTHETASE"/>
    <property type="match status" value="1"/>
</dbReference>
<gene>
    <name evidence="11" type="ORF">FJTKL_05574</name>
</gene>
<dbReference type="Gene3D" id="1.10.287.40">
    <property type="entry name" value="Serine-tRNA synthetase, tRNA binding domain"/>
    <property type="match status" value="1"/>
</dbReference>
<evidence type="ECO:0000256" key="7">
    <source>
        <dbReference type="ARBA" id="ARBA00034892"/>
    </source>
</evidence>
<feature type="domain" description="Aminoacyl-transfer RNA synthetases class-II family profile" evidence="10">
    <location>
        <begin position="311"/>
        <end position="598"/>
    </location>
</feature>
<organism evidence="11 12">
    <name type="scientific">Diaporthe vaccinii</name>
    <dbReference type="NCBI Taxonomy" id="105482"/>
    <lineage>
        <taxon>Eukaryota</taxon>
        <taxon>Fungi</taxon>
        <taxon>Dikarya</taxon>
        <taxon>Ascomycota</taxon>
        <taxon>Pezizomycotina</taxon>
        <taxon>Sordariomycetes</taxon>
        <taxon>Sordariomycetidae</taxon>
        <taxon>Diaporthales</taxon>
        <taxon>Diaporthaceae</taxon>
        <taxon>Diaporthe</taxon>
        <taxon>Diaporthe eres species complex</taxon>
    </lineage>
</organism>
<dbReference type="InterPro" id="IPR010978">
    <property type="entry name" value="tRNA-bd_arm"/>
</dbReference>
<keyword evidence="12" id="KW-1185">Reference proteome</keyword>
<evidence type="ECO:0000313" key="11">
    <source>
        <dbReference type="EMBL" id="KAL2273098.1"/>
    </source>
</evidence>
<proteinExistence type="predicted"/>
<evidence type="ECO:0000256" key="8">
    <source>
        <dbReference type="SAM" id="Coils"/>
    </source>
</evidence>
<evidence type="ECO:0000256" key="3">
    <source>
        <dbReference type="ARBA" id="ARBA00022741"/>
    </source>
</evidence>
<keyword evidence="3" id="KW-0547">Nucleotide-binding</keyword>
<dbReference type="EMBL" id="JBAWTH010000200">
    <property type="protein sequence ID" value="KAL2273098.1"/>
    <property type="molecule type" value="Genomic_DNA"/>
</dbReference>
<keyword evidence="4" id="KW-0067">ATP-binding</keyword>
<keyword evidence="2" id="KW-0436">Ligase</keyword>
<dbReference type="InterPro" id="IPR015866">
    <property type="entry name" value="Ser-tRNA-synth_1_N"/>
</dbReference>
<evidence type="ECO:0000256" key="2">
    <source>
        <dbReference type="ARBA" id="ARBA00022598"/>
    </source>
</evidence>
<dbReference type="Gene3D" id="3.30.930.10">
    <property type="entry name" value="Bira Bifunctional Protein, Domain 2"/>
    <property type="match status" value="1"/>
</dbReference>
<dbReference type="PRINTS" id="PR00981">
    <property type="entry name" value="TRNASYNTHSER"/>
</dbReference>
<keyword evidence="8" id="KW-0175">Coiled coil</keyword>
<protein>
    <recommendedName>
        <fullName evidence="1">serine--tRNA ligase</fullName>
        <ecNumber evidence="1">6.1.1.11</ecNumber>
    </recommendedName>
    <alternativeName>
        <fullName evidence="6">Seryl-tRNA synthetase</fullName>
    </alternativeName>
    <alternativeName>
        <fullName evidence="7">Seryl-tRNA(Ser) synthetase</fullName>
    </alternativeName>
</protein>
<evidence type="ECO:0000313" key="12">
    <source>
        <dbReference type="Proteomes" id="UP001600888"/>
    </source>
</evidence>
<evidence type="ECO:0000256" key="9">
    <source>
        <dbReference type="SAM" id="MobiDB-lite"/>
    </source>
</evidence>
<feature type="region of interest" description="Disordered" evidence="9">
    <location>
        <begin position="30"/>
        <end position="62"/>
    </location>
</feature>
<keyword evidence="5" id="KW-0030">Aminoacyl-tRNA synthetase</keyword>
<dbReference type="InterPro" id="IPR002317">
    <property type="entry name" value="Ser-tRNA-ligase_type_1"/>
</dbReference>
<comment type="caution">
    <text evidence="11">The sequence shown here is derived from an EMBL/GenBank/DDBJ whole genome shotgun (WGS) entry which is preliminary data.</text>
</comment>
<feature type="coiled-coil region" evidence="8">
    <location>
        <begin position="209"/>
        <end position="243"/>
    </location>
</feature>
<evidence type="ECO:0000256" key="5">
    <source>
        <dbReference type="ARBA" id="ARBA00023146"/>
    </source>
</evidence>
<dbReference type="InterPro" id="IPR006195">
    <property type="entry name" value="aa-tRNA-synth_II"/>
</dbReference>
<dbReference type="Pfam" id="PF00587">
    <property type="entry name" value="tRNA-synt_2b"/>
    <property type="match status" value="1"/>
</dbReference>
<accession>A0ABR4DRU2</accession>
<dbReference type="SUPFAM" id="SSF55681">
    <property type="entry name" value="Class II aaRS and biotin synthetases"/>
    <property type="match status" value="1"/>
</dbReference>
<evidence type="ECO:0000256" key="1">
    <source>
        <dbReference type="ARBA" id="ARBA00012840"/>
    </source>
</evidence>
<dbReference type="InterPro" id="IPR002314">
    <property type="entry name" value="aa-tRNA-synt_IIb"/>
</dbReference>
<dbReference type="Pfam" id="PF02403">
    <property type="entry name" value="Seryl_tRNA_N"/>
    <property type="match status" value="1"/>
</dbReference>
<feature type="compositionally biased region" description="Basic residues" evidence="9">
    <location>
        <begin position="37"/>
        <end position="46"/>
    </location>
</feature>
<name>A0ABR4DRU2_9PEZI</name>
<dbReference type="InterPro" id="IPR045864">
    <property type="entry name" value="aa-tRNA-synth_II/BPL/LPL"/>
</dbReference>
<dbReference type="SUPFAM" id="SSF46589">
    <property type="entry name" value="tRNA-binding arm"/>
    <property type="match status" value="1"/>
</dbReference>
<reference evidence="11 12" key="1">
    <citation type="submission" date="2024-03" db="EMBL/GenBank/DDBJ databases">
        <title>A high-quality draft genome sequence of Diaporthe vaccinii, a causative agent of upright dieback and viscid rot disease in cranberry plants.</title>
        <authorList>
            <person name="Sarrasin M."/>
            <person name="Lang B.F."/>
            <person name="Burger G."/>
        </authorList>
    </citation>
    <scope>NUCLEOTIDE SEQUENCE [LARGE SCALE GENOMIC DNA]</scope>
    <source>
        <strain evidence="11 12">IS7</strain>
    </source>
</reference>
<dbReference type="InterPro" id="IPR042103">
    <property type="entry name" value="SerRS_1_N_sf"/>
</dbReference>
<evidence type="ECO:0000256" key="4">
    <source>
        <dbReference type="ARBA" id="ARBA00022840"/>
    </source>
</evidence>
<dbReference type="PROSITE" id="PS50862">
    <property type="entry name" value="AA_TRNA_LIGASE_II"/>
    <property type="match status" value="1"/>
</dbReference>
<dbReference type="EC" id="6.1.1.11" evidence="1"/>
<evidence type="ECO:0000259" key="10">
    <source>
        <dbReference type="PROSITE" id="PS50862"/>
    </source>
</evidence>